<keyword evidence="2" id="KW-1185">Reference proteome</keyword>
<sequence>MGPSTLPEGVSALEHHRNLILERALQRIADRKRRLAEQAEKPRAVGVSGYIVSPIADQIEELRRQASGKAKGGLFSFLRWGR</sequence>
<organism evidence="1 2">
    <name type="scientific">Bauldia litoralis</name>
    <dbReference type="NCBI Taxonomy" id="665467"/>
    <lineage>
        <taxon>Bacteria</taxon>
        <taxon>Pseudomonadati</taxon>
        <taxon>Pseudomonadota</taxon>
        <taxon>Alphaproteobacteria</taxon>
        <taxon>Hyphomicrobiales</taxon>
        <taxon>Kaistiaceae</taxon>
        <taxon>Bauldia</taxon>
    </lineage>
</organism>
<protein>
    <submittedName>
        <fullName evidence="1">Uncharacterized protein</fullName>
    </submittedName>
</protein>
<dbReference type="Proteomes" id="UP000199071">
    <property type="component" value="Unassembled WGS sequence"/>
</dbReference>
<dbReference type="RefSeq" id="WP_139167894.1">
    <property type="nucleotide sequence ID" value="NZ_FMXQ01000008.1"/>
</dbReference>
<dbReference type="STRING" id="665467.SAMN02982931_03780"/>
<dbReference type="EMBL" id="FMXQ01000008">
    <property type="protein sequence ID" value="SDB48695.1"/>
    <property type="molecule type" value="Genomic_DNA"/>
</dbReference>
<gene>
    <name evidence="1" type="ORF">SAMN02982931_03780</name>
</gene>
<evidence type="ECO:0000313" key="1">
    <source>
        <dbReference type="EMBL" id="SDB48695.1"/>
    </source>
</evidence>
<reference evidence="1 2" key="1">
    <citation type="submission" date="2016-10" db="EMBL/GenBank/DDBJ databases">
        <authorList>
            <person name="de Groot N.N."/>
        </authorList>
    </citation>
    <scope>NUCLEOTIDE SEQUENCE [LARGE SCALE GENOMIC DNA]</scope>
    <source>
        <strain evidence="1 2">ATCC 35022</strain>
    </source>
</reference>
<proteinExistence type="predicted"/>
<name>A0A1G6DV71_9HYPH</name>
<dbReference type="AlphaFoldDB" id="A0A1G6DV71"/>
<accession>A0A1G6DV71</accession>
<evidence type="ECO:0000313" key="2">
    <source>
        <dbReference type="Proteomes" id="UP000199071"/>
    </source>
</evidence>